<name>A0A3N0UWP7_9GAMM</name>
<dbReference type="InterPro" id="IPR009809">
    <property type="entry name" value="ZapC"/>
</dbReference>
<comment type="subunit">
    <text evidence="5">Interacts directly with FtsZ.</text>
</comment>
<keyword evidence="3 5" id="KW-0717">Septation</keyword>
<dbReference type="Proteomes" id="UP000274511">
    <property type="component" value="Unassembled WGS sequence"/>
</dbReference>
<evidence type="ECO:0000259" key="7">
    <source>
        <dbReference type="Pfam" id="PF07126"/>
    </source>
</evidence>
<dbReference type="OrthoDB" id="5765005at2"/>
<accession>A0A3N0UWP7</accession>
<dbReference type="GO" id="GO:0005737">
    <property type="term" value="C:cytoplasm"/>
    <property type="evidence" value="ECO:0007669"/>
    <property type="project" value="UniProtKB-SubCell"/>
</dbReference>
<dbReference type="PIRSF" id="PIRSF010252">
    <property type="entry name" value="ZapC"/>
    <property type="match status" value="1"/>
</dbReference>
<evidence type="ECO:0000313" key="10">
    <source>
        <dbReference type="Proteomes" id="UP000274511"/>
    </source>
</evidence>
<evidence type="ECO:0000313" key="9">
    <source>
        <dbReference type="EMBL" id="ROH84895.1"/>
    </source>
</evidence>
<evidence type="ECO:0000256" key="2">
    <source>
        <dbReference type="ARBA" id="ARBA00022618"/>
    </source>
</evidence>
<evidence type="ECO:0000256" key="6">
    <source>
        <dbReference type="PIRNR" id="PIRNR010252"/>
    </source>
</evidence>
<keyword evidence="1 5" id="KW-0963">Cytoplasm</keyword>
<evidence type="ECO:0000259" key="8">
    <source>
        <dbReference type="Pfam" id="PF21083"/>
    </source>
</evidence>
<dbReference type="AlphaFoldDB" id="A0A3N0UWP7"/>
<dbReference type="InterPro" id="IPR048373">
    <property type="entry name" value="ZapC_N"/>
</dbReference>
<reference evidence="9 10" key="1">
    <citation type="submission" date="2018-10" db="EMBL/GenBank/DDBJ databases">
        <title>New species genome.</title>
        <authorList>
            <person name="Li Y."/>
        </authorList>
    </citation>
    <scope>NUCLEOTIDE SEQUENCE [LARGE SCALE GENOMIC DNA]</scope>
    <source>
        <strain evidence="9 10">L6_4B</strain>
    </source>
</reference>
<dbReference type="STRING" id="1172565.AU508_00335"/>
<dbReference type="Pfam" id="PF07126">
    <property type="entry name" value="ZapC_C"/>
    <property type="match status" value="1"/>
</dbReference>
<feature type="domain" description="Cell-division protein ZapC C-terminal" evidence="7">
    <location>
        <begin position="90"/>
        <end position="170"/>
    </location>
</feature>
<evidence type="ECO:0000256" key="5">
    <source>
        <dbReference type="HAMAP-Rule" id="MF_00906"/>
    </source>
</evidence>
<evidence type="ECO:0000256" key="4">
    <source>
        <dbReference type="ARBA" id="ARBA00023306"/>
    </source>
</evidence>
<dbReference type="GO" id="GO:0043093">
    <property type="term" value="P:FtsZ-dependent cytokinesis"/>
    <property type="evidence" value="ECO:0007669"/>
    <property type="project" value="UniProtKB-UniRule"/>
</dbReference>
<organism evidence="9 10">
    <name type="scientific">Lonsdalea populi</name>
    <dbReference type="NCBI Taxonomy" id="1172565"/>
    <lineage>
        <taxon>Bacteria</taxon>
        <taxon>Pseudomonadati</taxon>
        <taxon>Pseudomonadota</taxon>
        <taxon>Gammaproteobacteria</taxon>
        <taxon>Enterobacterales</taxon>
        <taxon>Pectobacteriaceae</taxon>
        <taxon>Lonsdalea</taxon>
    </lineage>
</organism>
<comment type="caution">
    <text evidence="9">The sequence shown here is derived from an EMBL/GenBank/DDBJ whole genome shotgun (WGS) entry which is preliminary data.</text>
</comment>
<keyword evidence="4 5" id="KW-0131">Cell cycle</keyword>
<sequence length="186" mass="21084">MKLKPDDNWRWYFDSGQQRLMLDLADGMLFRSRYPMSMLTPDAFTESAFCVDDAALFFTYQEKCQRITIPQAEKAELILNALVANRFMKPLMPKSWHFAPHSDEGFRPTTGDIVTVHLVDRDEDAILLVVEEGEKASLCLLAQSQLMLNAKTLQLGDPIKIMHDRLLPAAAVNDVDRDSSQYACVG</sequence>
<dbReference type="GO" id="GO:0000917">
    <property type="term" value="P:division septum assembly"/>
    <property type="evidence" value="ECO:0007669"/>
    <property type="project" value="UniProtKB-KW"/>
</dbReference>
<comment type="similarity">
    <text evidence="5 6">Belongs to the ZapC family.</text>
</comment>
<dbReference type="HAMAP" id="MF_00906">
    <property type="entry name" value="ZapC"/>
    <property type="match status" value="1"/>
</dbReference>
<keyword evidence="2 5" id="KW-0132">Cell division</keyword>
<gene>
    <name evidence="5" type="primary">zapC</name>
    <name evidence="9" type="ORF">EC392_00160</name>
</gene>
<evidence type="ECO:0000256" key="1">
    <source>
        <dbReference type="ARBA" id="ARBA00022490"/>
    </source>
</evidence>
<feature type="domain" description="Cell-division protein ZapC N-terminal" evidence="8">
    <location>
        <begin position="2"/>
        <end position="89"/>
    </location>
</feature>
<dbReference type="EMBL" id="RJUJ01000001">
    <property type="protein sequence ID" value="ROH84895.1"/>
    <property type="molecule type" value="Genomic_DNA"/>
</dbReference>
<protein>
    <recommendedName>
        <fullName evidence="5 6">Cell division protein ZapC</fullName>
    </recommendedName>
</protein>
<proteinExistence type="inferred from homology"/>
<comment type="function">
    <text evidence="5 6">Contributes to the efficiency of the cell division process by stabilizing the polymeric form of the cell division protein FtsZ. Acts by promoting interactions between FtsZ protofilaments and suppressing the GTPase activity of FtsZ.</text>
</comment>
<dbReference type="RefSeq" id="WP_094106951.1">
    <property type="nucleotide sequence ID" value="NZ_LUSU01000001.1"/>
</dbReference>
<dbReference type="InterPro" id="IPR048372">
    <property type="entry name" value="ZapC_C"/>
</dbReference>
<evidence type="ECO:0000256" key="3">
    <source>
        <dbReference type="ARBA" id="ARBA00023210"/>
    </source>
</evidence>
<comment type="subcellular location">
    <subcellularLocation>
        <location evidence="5 6">Cytoplasm</location>
    </subcellularLocation>
</comment>
<dbReference type="Pfam" id="PF21083">
    <property type="entry name" value="ZapC_N"/>
    <property type="match status" value="1"/>
</dbReference>